<proteinExistence type="predicted"/>
<feature type="region of interest" description="Disordered" evidence="1">
    <location>
        <begin position="44"/>
        <end position="86"/>
    </location>
</feature>
<accession>A0A5B9DWE3</accession>
<name>A0A5B9DWE3_9GAMM</name>
<feature type="compositionally biased region" description="Polar residues" evidence="1">
    <location>
        <begin position="44"/>
        <end position="55"/>
    </location>
</feature>
<feature type="chain" id="PRO_5022886897" evidence="2">
    <location>
        <begin position="20"/>
        <end position="207"/>
    </location>
</feature>
<feature type="signal peptide" evidence="2">
    <location>
        <begin position="1"/>
        <end position="19"/>
    </location>
</feature>
<dbReference type="Pfam" id="PF13511">
    <property type="entry name" value="DUF4124"/>
    <property type="match status" value="1"/>
</dbReference>
<dbReference type="Proteomes" id="UP000321807">
    <property type="component" value="Chromosome"/>
</dbReference>
<evidence type="ECO:0000313" key="4">
    <source>
        <dbReference type="EMBL" id="QEE23598.1"/>
    </source>
</evidence>
<feature type="domain" description="DUF4124" evidence="3">
    <location>
        <begin position="10"/>
        <end position="64"/>
    </location>
</feature>
<dbReference type="AlphaFoldDB" id="A0A5B9DWE3"/>
<organism evidence="4 5">
    <name type="scientific">Rhodanobacter glycinis</name>
    <dbReference type="NCBI Taxonomy" id="582702"/>
    <lineage>
        <taxon>Bacteria</taxon>
        <taxon>Pseudomonadati</taxon>
        <taxon>Pseudomonadota</taxon>
        <taxon>Gammaproteobacteria</taxon>
        <taxon>Lysobacterales</taxon>
        <taxon>Rhodanobacteraceae</taxon>
        <taxon>Rhodanobacter</taxon>
    </lineage>
</organism>
<evidence type="ECO:0000259" key="3">
    <source>
        <dbReference type="Pfam" id="PF13511"/>
    </source>
</evidence>
<reference evidence="4 5" key="1">
    <citation type="submission" date="2019-08" db="EMBL/GenBank/DDBJ databases">
        <title>Complete genome sequence of Rhodanobacter glycinis strain T01E-68 isolated from tomato root.</title>
        <authorList>
            <person name="Weon H.-Y."/>
            <person name="Lee S.A."/>
        </authorList>
    </citation>
    <scope>NUCLEOTIDE SEQUENCE [LARGE SCALE GENOMIC DNA]</scope>
    <source>
        <strain evidence="4 5">T01E-68</strain>
    </source>
</reference>
<evidence type="ECO:0000256" key="1">
    <source>
        <dbReference type="SAM" id="MobiDB-lite"/>
    </source>
</evidence>
<dbReference type="InterPro" id="IPR025392">
    <property type="entry name" value="DUF4124"/>
</dbReference>
<dbReference type="KEGG" id="rgl:CS053_03030"/>
<dbReference type="RefSeq" id="WP_147626313.1">
    <property type="nucleotide sequence ID" value="NZ_CP042807.1"/>
</dbReference>
<evidence type="ECO:0000313" key="5">
    <source>
        <dbReference type="Proteomes" id="UP000321807"/>
    </source>
</evidence>
<protein>
    <submittedName>
        <fullName evidence="4">DUF4124 domain-containing protein</fullName>
    </submittedName>
</protein>
<dbReference type="EMBL" id="CP042807">
    <property type="protein sequence ID" value="QEE23598.1"/>
    <property type="molecule type" value="Genomic_DNA"/>
</dbReference>
<evidence type="ECO:0000256" key="2">
    <source>
        <dbReference type="SAM" id="SignalP"/>
    </source>
</evidence>
<gene>
    <name evidence="4" type="ORF">CS053_03030</name>
</gene>
<keyword evidence="2" id="KW-0732">Signal</keyword>
<sequence>MTRRGLLFLLLLSVAPAAAGTTVYKCTGHDGKVSYQGTPCSATQRQKTLTLSDRQPTPAPAPAAPVADTPAPVPAIAAPPPPPSRPAAPLPLMYRCVRATDGTTYLSSGQPAPYLAPLGMLGIVPTSLAQTYSGANHMGHGKVTAGLVANNYTWVQDRCRELSPSETCQALHDDWDANEDKLRRAFKSDQPPLLKREAELRAQLTNC</sequence>
<feature type="compositionally biased region" description="Pro residues" evidence="1">
    <location>
        <begin position="71"/>
        <end position="86"/>
    </location>
</feature>